<keyword evidence="13" id="KW-0472">Membrane</keyword>
<evidence type="ECO:0000256" key="10">
    <source>
        <dbReference type="ARBA" id="ARBA00047899"/>
    </source>
</evidence>
<dbReference type="InterPro" id="IPR055414">
    <property type="entry name" value="LRR_R13L4/SHOC2-like"/>
</dbReference>
<dbReference type="PANTHER" id="PTHR48051">
    <property type="match status" value="1"/>
</dbReference>
<dbReference type="InterPro" id="IPR032171">
    <property type="entry name" value="COR-A"/>
</dbReference>
<dbReference type="Gene3D" id="1.10.10.10">
    <property type="entry name" value="Winged helix-like DNA-binding domain superfamily/Winged helix DNA-binding domain"/>
    <property type="match status" value="1"/>
</dbReference>
<keyword evidence="6" id="KW-0547">Nucleotide-binding</keyword>
<keyword evidence="4" id="KW-0808">Transferase</keyword>
<feature type="transmembrane region" description="Helical" evidence="13">
    <location>
        <begin position="663"/>
        <end position="686"/>
    </location>
</feature>
<dbReference type="STRING" id="1920490.GCA_001895925_02612"/>
<keyword evidence="16" id="KW-1185">Reference proteome</keyword>
<dbReference type="InterPro" id="IPR020859">
    <property type="entry name" value="ROC"/>
</dbReference>
<reference evidence="15 16" key="1">
    <citation type="submission" date="2018-02" db="EMBL/GenBank/DDBJ databases">
        <authorList>
            <person name="Cohen D.B."/>
            <person name="Kent A.D."/>
        </authorList>
    </citation>
    <scope>NUCLEOTIDE SEQUENCE [LARGE SCALE GENOMIC DNA]</scope>
    <source>
        <strain evidence="15 16">ULC007</strain>
    </source>
</reference>
<dbReference type="SUPFAM" id="SSF52540">
    <property type="entry name" value="P-loop containing nucleoside triphosphate hydrolases"/>
    <property type="match status" value="1"/>
</dbReference>
<evidence type="ECO:0000256" key="1">
    <source>
        <dbReference type="ARBA" id="ARBA00012513"/>
    </source>
</evidence>
<dbReference type="Proteomes" id="UP000238634">
    <property type="component" value="Unassembled WGS sequence"/>
</dbReference>
<dbReference type="InterPro" id="IPR003591">
    <property type="entry name" value="Leu-rich_rpt_typical-subtyp"/>
</dbReference>
<evidence type="ECO:0000256" key="4">
    <source>
        <dbReference type="ARBA" id="ARBA00022679"/>
    </source>
</evidence>
<keyword evidence="9" id="KW-0342">GTP-binding</keyword>
<proteinExistence type="predicted"/>
<dbReference type="SUPFAM" id="SSF52075">
    <property type="entry name" value="Outer arm dynein light chain 1"/>
    <property type="match status" value="1"/>
</dbReference>
<dbReference type="InterPro" id="IPR057263">
    <property type="entry name" value="COR-B"/>
</dbReference>
<evidence type="ECO:0000256" key="6">
    <source>
        <dbReference type="ARBA" id="ARBA00022741"/>
    </source>
</evidence>
<dbReference type="Pfam" id="PF23598">
    <property type="entry name" value="LRR_14"/>
    <property type="match status" value="1"/>
</dbReference>
<dbReference type="SMART" id="SM00369">
    <property type="entry name" value="LRR_TYP"/>
    <property type="match status" value="4"/>
</dbReference>
<dbReference type="InterPro" id="IPR050216">
    <property type="entry name" value="LRR_domain-containing"/>
</dbReference>
<evidence type="ECO:0000256" key="2">
    <source>
        <dbReference type="ARBA" id="ARBA00022527"/>
    </source>
</evidence>
<dbReference type="PRINTS" id="PR00449">
    <property type="entry name" value="RASTRNSFRMNG"/>
</dbReference>
<dbReference type="GO" id="GO:0005525">
    <property type="term" value="F:GTP binding"/>
    <property type="evidence" value="ECO:0007669"/>
    <property type="project" value="UniProtKB-KW"/>
</dbReference>
<evidence type="ECO:0000256" key="7">
    <source>
        <dbReference type="ARBA" id="ARBA00022777"/>
    </source>
</evidence>
<evidence type="ECO:0000313" key="15">
    <source>
        <dbReference type="EMBL" id="PSB20580.1"/>
    </source>
</evidence>
<dbReference type="Pfam" id="PF25497">
    <property type="entry name" value="COR-B"/>
    <property type="match status" value="1"/>
</dbReference>
<dbReference type="Gene3D" id="3.40.50.300">
    <property type="entry name" value="P-loop containing nucleotide triphosphate hydrolases"/>
    <property type="match status" value="1"/>
</dbReference>
<dbReference type="SMART" id="SM00365">
    <property type="entry name" value="LRR_SD22"/>
    <property type="match status" value="4"/>
</dbReference>
<dbReference type="Gene3D" id="1.10.10.2200">
    <property type="match status" value="1"/>
</dbReference>
<dbReference type="Gene3D" id="3.80.10.10">
    <property type="entry name" value="Ribonuclease Inhibitor"/>
    <property type="match status" value="1"/>
</dbReference>
<dbReference type="OrthoDB" id="459949at2"/>
<dbReference type="RefSeq" id="WP_073070049.1">
    <property type="nucleotide sequence ID" value="NZ_MPPI01000005.1"/>
</dbReference>
<feature type="compositionally biased region" description="Basic and acidic residues" evidence="12">
    <location>
        <begin position="638"/>
        <end position="650"/>
    </location>
</feature>
<evidence type="ECO:0000256" key="8">
    <source>
        <dbReference type="ARBA" id="ARBA00022840"/>
    </source>
</evidence>
<dbReference type="NCBIfam" id="TIGR00231">
    <property type="entry name" value="small_GTP"/>
    <property type="match status" value="1"/>
</dbReference>
<evidence type="ECO:0000256" key="12">
    <source>
        <dbReference type="SAM" id="MobiDB-lite"/>
    </source>
</evidence>
<dbReference type="InterPro" id="IPR032675">
    <property type="entry name" value="LRR_dom_sf"/>
</dbReference>
<dbReference type="Pfam" id="PF16095">
    <property type="entry name" value="COR-A"/>
    <property type="match status" value="1"/>
</dbReference>
<comment type="caution">
    <text evidence="15">The sequence shown here is derived from an EMBL/GenBank/DDBJ whole genome shotgun (WGS) entry which is preliminary data.</text>
</comment>
<dbReference type="InterPro" id="IPR027417">
    <property type="entry name" value="P-loop_NTPase"/>
</dbReference>
<reference evidence="15 16" key="2">
    <citation type="submission" date="2018-03" db="EMBL/GenBank/DDBJ databases">
        <title>The ancient ancestry and fast evolution of plastids.</title>
        <authorList>
            <person name="Moore K.R."/>
            <person name="Magnabosco C."/>
            <person name="Momper L."/>
            <person name="Gold D.A."/>
            <person name="Bosak T."/>
            <person name="Fournier G.P."/>
        </authorList>
    </citation>
    <scope>NUCLEOTIDE SEQUENCE [LARGE SCALE GENOMIC DNA]</scope>
    <source>
        <strain evidence="15 16">ULC007</strain>
    </source>
</reference>
<feature type="region of interest" description="Disordered" evidence="12">
    <location>
        <begin position="633"/>
        <end position="660"/>
    </location>
</feature>
<dbReference type="PROSITE" id="PS51424">
    <property type="entry name" value="ROC"/>
    <property type="match status" value="1"/>
</dbReference>
<dbReference type="FunFam" id="3.80.10.10:FF:000307">
    <property type="entry name" value="Leucine-rich repeats and death domain-containing 1"/>
    <property type="match status" value="1"/>
</dbReference>
<organism evidence="15 16">
    <name type="scientific">Phormidesmis priestleyi ULC007</name>
    <dbReference type="NCBI Taxonomy" id="1920490"/>
    <lineage>
        <taxon>Bacteria</taxon>
        <taxon>Bacillati</taxon>
        <taxon>Cyanobacteriota</taxon>
        <taxon>Cyanophyceae</taxon>
        <taxon>Leptolyngbyales</taxon>
        <taxon>Leptolyngbyaceae</taxon>
        <taxon>Phormidesmis</taxon>
    </lineage>
</organism>
<dbReference type="PROSITE" id="PS51450">
    <property type="entry name" value="LRR"/>
    <property type="match status" value="3"/>
</dbReference>
<protein>
    <recommendedName>
        <fullName evidence="1">non-specific serine/threonine protein kinase</fullName>
        <ecNumber evidence="1">2.7.11.1</ecNumber>
    </recommendedName>
</protein>
<dbReference type="GO" id="GO:0005737">
    <property type="term" value="C:cytoplasm"/>
    <property type="evidence" value="ECO:0007669"/>
    <property type="project" value="TreeGrafter"/>
</dbReference>
<dbReference type="Pfam" id="PF08477">
    <property type="entry name" value="Roc"/>
    <property type="match status" value="1"/>
</dbReference>
<feature type="transmembrane region" description="Helical" evidence="13">
    <location>
        <begin position="692"/>
        <end position="713"/>
    </location>
</feature>
<dbReference type="AlphaFoldDB" id="A0A2T1DJ99"/>
<dbReference type="GO" id="GO:0004674">
    <property type="term" value="F:protein serine/threonine kinase activity"/>
    <property type="evidence" value="ECO:0007669"/>
    <property type="project" value="UniProtKB-KW"/>
</dbReference>
<sequence length="759" mass="86673">MTPSSVLELIDRAYTENLKVLDLSGQKLTEVPLEIGRLTQLKALNLYHNQITVIPDAITQLTNLTQLDLRDNQITIIPDAITQLTNLKGLNLRDNQITVIPDAITQLTNLKSLALEDNPIQNVPPEIVRKGWGEHEGEDGEPQAIFAYLKSVFNRPLNELKILLIGEGDVGKTSLLKRLTQDTFNPNEPKTPGINIQPWRLPNSDQTIQLNLWDFGGQRVMHSTHQFFLTKRSLYLLVLDNRKNEPQNRVEYWLKLIETYGGNSPVIIVGNCSDEHPLELKARTLKKKYPQIKQVLSTSCKTGDGIDKLWQAIANQIDQIPHIRDLFPQAWFDIKTQLEQMRTSYDFISYERYQTLCTHAEIDTPQDQEILVEVLHDLGIVLNYRNDPRLSETNVLNPEWVTSGVYDILNNHDLMVNKKGILALPDLSTILKQPDRYPQNKRPFLMQLMEKFELCFPLDGYSGDRYLISDLLPIDEPDVDTYETAPLHFQYHYDILPSIIISRFIVRNHTLIYKTMRWRSGAVLTRDNSKALVRADEEDNIISIKVQGSRTSSLLNLIRADFTKLHTNLAVQEFLVIREIVNGKPTKREVPVDYNYLCKLEHEGTVEASLPRLKGTYNLRDLLEGVESQANRQNNLNDRLDRSERTRSDQPLRPLPKPHQRPGLVKTSVVMLVVLGVVAAIFAAIAHYVPGLNLVVTMMAVLIAFGGIGIFILRTTGIIDNSTFQETLDGFWKAVPFLKDHDPEENHDRKLPPKSDEKK</sequence>
<evidence type="ECO:0000256" key="11">
    <source>
        <dbReference type="ARBA" id="ARBA00048679"/>
    </source>
</evidence>
<keyword evidence="13" id="KW-1133">Transmembrane helix</keyword>
<keyword evidence="7" id="KW-0418">Kinase</keyword>
<keyword evidence="13" id="KW-0812">Transmembrane</keyword>
<evidence type="ECO:0000256" key="9">
    <source>
        <dbReference type="ARBA" id="ARBA00023134"/>
    </source>
</evidence>
<feature type="domain" description="Roc" evidence="14">
    <location>
        <begin position="153"/>
        <end position="320"/>
    </location>
</feature>
<comment type="catalytic activity">
    <reaction evidence="11">
        <text>L-seryl-[protein] + ATP = O-phospho-L-seryl-[protein] + ADP + H(+)</text>
        <dbReference type="Rhea" id="RHEA:17989"/>
        <dbReference type="Rhea" id="RHEA-COMP:9863"/>
        <dbReference type="Rhea" id="RHEA-COMP:11604"/>
        <dbReference type="ChEBI" id="CHEBI:15378"/>
        <dbReference type="ChEBI" id="CHEBI:29999"/>
        <dbReference type="ChEBI" id="CHEBI:30616"/>
        <dbReference type="ChEBI" id="CHEBI:83421"/>
        <dbReference type="ChEBI" id="CHEBI:456216"/>
        <dbReference type="EC" id="2.7.11.1"/>
    </reaction>
</comment>
<dbReference type="Gene3D" id="3.30.310.200">
    <property type="match status" value="1"/>
</dbReference>
<keyword evidence="5" id="KW-0677">Repeat</keyword>
<dbReference type="EC" id="2.7.11.1" evidence="1"/>
<dbReference type="GO" id="GO:0005524">
    <property type="term" value="F:ATP binding"/>
    <property type="evidence" value="ECO:0007669"/>
    <property type="project" value="UniProtKB-KW"/>
</dbReference>
<gene>
    <name evidence="15" type="ORF">C7B65_06660</name>
</gene>
<evidence type="ECO:0000313" key="16">
    <source>
        <dbReference type="Proteomes" id="UP000238634"/>
    </source>
</evidence>
<dbReference type="InterPro" id="IPR005225">
    <property type="entry name" value="Small_GTP-bd"/>
</dbReference>
<dbReference type="PROSITE" id="PS51419">
    <property type="entry name" value="RAB"/>
    <property type="match status" value="1"/>
</dbReference>
<comment type="catalytic activity">
    <reaction evidence="10">
        <text>L-threonyl-[protein] + ATP = O-phospho-L-threonyl-[protein] + ADP + H(+)</text>
        <dbReference type="Rhea" id="RHEA:46608"/>
        <dbReference type="Rhea" id="RHEA-COMP:11060"/>
        <dbReference type="Rhea" id="RHEA-COMP:11605"/>
        <dbReference type="ChEBI" id="CHEBI:15378"/>
        <dbReference type="ChEBI" id="CHEBI:30013"/>
        <dbReference type="ChEBI" id="CHEBI:30616"/>
        <dbReference type="ChEBI" id="CHEBI:61977"/>
        <dbReference type="ChEBI" id="CHEBI:456216"/>
        <dbReference type="EC" id="2.7.11.1"/>
    </reaction>
</comment>
<dbReference type="InterPro" id="IPR036388">
    <property type="entry name" value="WH-like_DNA-bd_sf"/>
</dbReference>
<dbReference type="EMBL" id="PVWG01000005">
    <property type="protein sequence ID" value="PSB20580.1"/>
    <property type="molecule type" value="Genomic_DNA"/>
</dbReference>
<evidence type="ECO:0000259" key="14">
    <source>
        <dbReference type="PROSITE" id="PS51424"/>
    </source>
</evidence>
<evidence type="ECO:0000256" key="5">
    <source>
        <dbReference type="ARBA" id="ARBA00022737"/>
    </source>
</evidence>
<keyword evidence="8" id="KW-0067">ATP-binding</keyword>
<evidence type="ECO:0000256" key="13">
    <source>
        <dbReference type="SAM" id="Phobius"/>
    </source>
</evidence>
<accession>A0A2T1DJ99</accession>
<keyword evidence="3" id="KW-0433">Leucine-rich repeat</keyword>
<evidence type="ECO:0000256" key="3">
    <source>
        <dbReference type="ARBA" id="ARBA00022614"/>
    </source>
</evidence>
<dbReference type="PANTHER" id="PTHR48051:SF54">
    <property type="entry name" value="LEUCINE-RICH REPEAT-CONTAINING PROTEIN"/>
    <property type="match status" value="1"/>
</dbReference>
<dbReference type="SMART" id="SM00175">
    <property type="entry name" value="RAB"/>
    <property type="match status" value="1"/>
</dbReference>
<keyword evidence="2" id="KW-0723">Serine/threonine-protein kinase</keyword>
<name>A0A2T1DJ99_9CYAN</name>
<dbReference type="InterPro" id="IPR001611">
    <property type="entry name" value="Leu-rich_rpt"/>
</dbReference>